<name>A0A9X6Z384_BACTU</name>
<dbReference type="AlphaFoldDB" id="A0A9X6Z384"/>
<dbReference type="Proteomes" id="UP000220397">
    <property type="component" value="Unassembled WGS sequence"/>
</dbReference>
<dbReference type="RefSeq" id="WP_042596120.1">
    <property type="nucleotide sequence ID" value="NZ_CP014852.1"/>
</dbReference>
<dbReference type="EMBL" id="NTUS01000073">
    <property type="protein sequence ID" value="PFA98196.1"/>
    <property type="molecule type" value="Genomic_DNA"/>
</dbReference>
<gene>
    <name evidence="1" type="ORF">CN398_20590</name>
</gene>
<protein>
    <submittedName>
        <fullName evidence="1">Uncharacterized protein</fullName>
    </submittedName>
</protein>
<reference evidence="1 2" key="1">
    <citation type="submission" date="2017-09" db="EMBL/GenBank/DDBJ databases">
        <title>Large-scale bioinformatics analysis of Bacillus genomes uncovers conserved roles of natural products in bacterial physiology.</title>
        <authorList>
            <consortium name="Agbiome Team Llc"/>
            <person name="Bleich R.M."/>
            <person name="Kirk G.J."/>
            <person name="Santa Maria K.C."/>
            <person name="Allen S.E."/>
            <person name="Farag S."/>
            <person name="Shank E.A."/>
            <person name="Bowers A."/>
        </authorList>
    </citation>
    <scope>NUCLEOTIDE SEQUENCE [LARGE SCALE GENOMIC DNA]</scope>
    <source>
        <strain evidence="1 2">AFS015413</strain>
    </source>
</reference>
<comment type="caution">
    <text evidence="1">The sequence shown here is derived from an EMBL/GenBank/DDBJ whole genome shotgun (WGS) entry which is preliminary data.</text>
</comment>
<evidence type="ECO:0000313" key="2">
    <source>
        <dbReference type="Proteomes" id="UP000220397"/>
    </source>
</evidence>
<evidence type="ECO:0000313" key="1">
    <source>
        <dbReference type="EMBL" id="PFA98196.1"/>
    </source>
</evidence>
<organism evidence="1 2">
    <name type="scientific">Bacillus thuringiensis</name>
    <dbReference type="NCBI Taxonomy" id="1428"/>
    <lineage>
        <taxon>Bacteria</taxon>
        <taxon>Bacillati</taxon>
        <taxon>Bacillota</taxon>
        <taxon>Bacilli</taxon>
        <taxon>Bacillales</taxon>
        <taxon>Bacillaceae</taxon>
        <taxon>Bacillus</taxon>
        <taxon>Bacillus cereus group</taxon>
    </lineage>
</organism>
<accession>A0A9X6Z384</accession>
<sequence length="138" mass="16052">MSEEELIQIIKNSTEDSWIVQSNRIVYKGDLLVSVTLGSLLTRQGDEYLKDSDWDDTFNEYKCNELITLEFRWNDQIVYPSNWLYKDSIVIPVPVGANMIHEFFKNERDIAALLSGDRSKFEDEMKNTKIYTGDTAVK</sequence>
<proteinExistence type="predicted"/>